<evidence type="ECO:0000313" key="6">
    <source>
        <dbReference type="EMBL" id="EIJ41732.1"/>
    </source>
</evidence>
<dbReference type="Proteomes" id="UP000005744">
    <property type="component" value="Unassembled WGS sequence"/>
</dbReference>
<proteinExistence type="inferred from homology"/>
<dbReference type="InterPro" id="IPR005119">
    <property type="entry name" value="LysR_subst-bd"/>
</dbReference>
<keyword evidence="7" id="KW-1185">Reference proteome</keyword>
<evidence type="ECO:0000256" key="4">
    <source>
        <dbReference type="ARBA" id="ARBA00023163"/>
    </source>
</evidence>
<dbReference type="Pfam" id="PF03466">
    <property type="entry name" value="LysR_substrate"/>
    <property type="match status" value="1"/>
</dbReference>
<evidence type="ECO:0000259" key="5">
    <source>
        <dbReference type="PROSITE" id="PS50931"/>
    </source>
</evidence>
<dbReference type="Gene3D" id="1.10.10.10">
    <property type="entry name" value="Winged helix-like DNA-binding domain superfamily/Winged helix DNA-binding domain"/>
    <property type="match status" value="1"/>
</dbReference>
<dbReference type="eggNOG" id="COG0583">
    <property type="taxonomic scope" value="Bacteria"/>
</dbReference>
<dbReference type="AlphaFoldDB" id="I3CDN9"/>
<protein>
    <submittedName>
        <fullName evidence="6">Transcriptional regulator</fullName>
    </submittedName>
</protein>
<dbReference type="GO" id="GO:0000976">
    <property type="term" value="F:transcription cis-regulatory region binding"/>
    <property type="evidence" value="ECO:0007669"/>
    <property type="project" value="TreeGrafter"/>
</dbReference>
<evidence type="ECO:0000256" key="1">
    <source>
        <dbReference type="ARBA" id="ARBA00009437"/>
    </source>
</evidence>
<dbReference type="Pfam" id="PF00126">
    <property type="entry name" value="HTH_1"/>
    <property type="match status" value="1"/>
</dbReference>
<dbReference type="InterPro" id="IPR036388">
    <property type="entry name" value="WH-like_DNA-bd_sf"/>
</dbReference>
<accession>I3CDN9</accession>
<keyword evidence="4" id="KW-0804">Transcription</keyword>
<dbReference type="SUPFAM" id="SSF46785">
    <property type="entry name" value="Winged helix' DNA-binding domain"/>
    <property type="match status" value="1"/>
</dbReference>
<dbReference type="PRINTS" id="PR00039">
    <property type="entry name" value="HTHLYSR"/>
</dbReference>
<dbReference type="GO" id="GO:0003700">
    <property type="term" value="F:DNA-binding transcription factor activity"/>
    <property type="evidence" value="ECO:0007669"/>
    <property type="project" value="InterPro"/>
</dbReference>
<dbReference type="RefSeq" id="WP_002683934.1">
    <property type="nucleotide sequence ID" value="NZ_JH600070.1"/>
</dbReference>
<dbReference type="PANTHER" id="PTHR30126:SF5">
    <property type="entry name" value="HTH-TYPE TRANSCRIPTIONAL ACTIVATOR CMPR"/>
    <property type="match status" value="1"/>
</dbReference>
<dbReference type="OrthoDB" id="9771171at2"/>
<dbReference type="SUPFAM" id="SSF53850">
    <property type="entry name" value="Periplasmic binding protein-like II"/>
    <property type="match status" value="1"/>
</dbReference>
<dbReference type="Gene3D" id="3.40.190.290">
    <property type="match status" value="1"/>
</dbReference>
<gene>
    <name evidence="6" type="ORF">BegalDRAFT_0821</name>
</gene>
<dbReference type="InterPro" id="IPR000847">
    <property type="entry name" value="LysR_HTH_N"/>
</dbReference>
<evidence type="ECO:0000256" key="2">
    <source>
        <dbReference type="ARBA" id="ARBA00023015"/>
    </source>
</evidence>
<dbReference type="FunFam" id="1.10.10.10:FF:000001">
    <property type="entry name" value="LysR family transcriptional regulator"/>
    <property type="match status" value="1"/>
</dbReference>
<keyword evidence="2" id="KW-0805">Transcription regulation</keyword>
<keyword evidence="3" id="KW-0238">DNA-binding</keyword>
<name>I3CDN9_9GAMM</name>
<evidence type="ECO:0000313" key="7">
    <source>
        <dbReference type="Proteomes" id="UP000005744"/>
    </source>
</evidence>
<dbReference type="STRING" id="395493.BegalDRAFT_0821"/>
<dbReference type="PANTHER" id="PTHR30126">
    <property type="entry name" value="HTH-TYPE TRANSCRIPTIONAL REGULATOR"/>
    <property type="match status" value="1"/>
</dbReference>
<dbReference type="CDD" id="cd08419">
    <property type="entry name" value="PBP2_CbbR_RubisCO_like"/>
    <property type="match status" value="1"/>
</dbReference>
<comment type="similarity">
    <text evidence="1">Belongs to the LysR transcriptional regulatory family.</text>
</comment>
<dbReference type="PROSITE" id="PS50931">
    <property type="entry name" value="HTH_LYSR"/>
    <property type="match status" value="1"/>
</dbReference>
<dbReference type="HOGENOM" id="CLU_039613_6_1_6"/>
<evidence type="ECO:0000256" key="3">
    <source>
        <dbReference type="ARBA" id="ARBA00023125"/>
    </source>
</evidence>
<dbReference type="EMBL" id="JH600070">
    <property type="protein sequence ID" value="EIJ41732.1"/>
    <property type="molecule type" value="Genomic_DNA"/>
</dbReference>
<feature type="domain" description="HTH lysR-type" evidence="5">
    <location>
        <begin position="3"/>
        <end position="60"/>
    </location>
</feature>
<dbReference type="InterPro" id="IPR036390">
    <property type="entry name" value="WH_DNA-bd_sf"/>
</dbReference>
<organism evidence="6 7">
    <name type="scientific">Beggiatoa alba B18LD</name>
    <dbReference type="NCBI Taxonomy" id="395493"/>
    <lineage>
        <taxon>Bacteria</taxon>
        <taxon>Pseudomonadati</taxon>
        <taxon>Pseudomonadota</taxon>
        <taxon>Gammaproteobacteria</taxon>
        <taxon>Thiotrichales</taxon>
        <taxon>Thiotrichaceae</taxon>
        <taxon>Beggiatoa</taxon>
    </lineage>
</organism>
<reference evidence="6 7" key="1">
    <citation type="submission" date="2011-11" db="EMBL/GenBank/DDBJ databases">
        <title>Improved High-Quality Draft sequence of Beggiatoa alba B18lD.</title>
        <authorList>
            <consortium name="US DOE Joint Genome Institute"/>
            <person name="Lucas S."/>
            <person name="Han J."/>
            <person name="Lapidus A."/>
            <person name="Cheng J.-F."/>
            <person name="Goodwin L."/>
            <person name="Pitluck S."/>
            <person name="Peters L."/>
            <person name="Mikhailova N."/>
            <person name="Held B."/>
            <person name="Detter J.C."/>
            <person name="Han C."/>
            <person name="Tapia R."/>
            <person name="Land M."/>
            <person name="Hauser L."/>
            <person name="Kyrpides N."/>
            <person name="Ivanova N."/>
            <person name="Pagani I."/>
            <person name="Samuel K."/>
            <person name="Teske A."/>
            <person name="Mueller J."/>
            <person name="Woyke T."/>
        </authorList>
    </citation>
    <scope>NUCLEOTIDE SEQUENCE [LARGE SCALE GENOMIC DNA]</scope>
    <source>
        <strain evidence="6 7">B18LD</strain>
    </source>
</reference>
<sequence length="323" mass="36379">MNMTLRQLTLFKSVAEHLSFTRAAVEMCLTQPAVSIQIKQLESHVGMPLFEQIGKRIFLTDAGRELYAACQDIFSRIETLDMSLNELQGSIKGRLKLAVVTTATYFTPHLFSRFLRQYPDVNIRLNVTNRNSILERLANNEDDLVIMGQVPEHLNVQAHQFLENPLVVLAPANHPLANERNIPLSRIAQETFLVRELGSGTRLAMERYFDGVELGLKVGMELGSSEAIKQGVIAGLGISVLSRHTLTLELAAGIIKLLDVEGFPQMRYWYIVHLSEKKLSLVARTFLEFLITRTRDVLTEAEKTLVEAGMHINEPHPHIMIAK</sequence>